<organism evidence="2 3">
    <name type="scientific">Hymenobacter koreensis</name>
    <dbReference type="NCBI Taxonomy" id="1084523"/>
    <lineage>
        <taxon>Bacteria</taxon>
        <taxon>Pseudomonadati</taxon>
        <taxon>Bacteroidota</taxon>
        <taxon>Cytophagia</taxon>
        <taxon>Cytophagales</taxon>
        <taxon>Hymenobacteraceae</taxon>
        <taxon>Hymenobacter</taxon>
    </lineage>
</organism>
<proteinExistence type="predicted"/>
<accession>A0ABP8IWY4</accession>
<keyword evidence="3" id="KW-1185">Reference proteome</keyword>
<sequence>MRNLLLIVALVLVAAGSFLFAPRPAGAEDYWGTYIQLSPRAGFILNYDSYGYIGAAARPEALLQAGEVRQSRPLYVLLGTVLGYPLRALLTPRVSAETVQSHFWNASPVPVPLPDLIGFYPAFVLLNFGVLTASLWLFSWLYPRLTAGRGQAVVMYGLMVFMASSQITKAFFWTAHQQMFCFFTPLFCLFLLLQFRHKPLQTGRLAVLALALGVLPLLYGNFVLVLPCLWYAMWRHASGRFSPTLLGRGVMVAAAFLLPTLAWVLVLKLRGVTYYNHEMVRFRQLVWLLDLAQQPAAEWLPTLWSKLREFSQTLIGIAFFLLVLPLLGLLTRLQRVKTLVSQPWPEVVFLLVLFGSFLVALGYYNQRLTFTLVPLLLCGAALLLSRLPARFQPAMIALVAISWHLYNVWSYGPFS</sequence>
<feature type="transmembrane region" description="Helical" evidence="1">
    <location>
        <begin position="310"/>
        <end position="331"/>
    </location>
</feature>
<keyword evidence="1" id="KW-0812">Transmembrane</keyword>
<dbReference type="RefSeq" id="WP_345222455.1">
    <property type="nucleotide sequence ID" value="NZ_BAABHA010000002.1"/>
</dbReference>
<feature type="transmembrane region" description="Helical" evidence="1">
    <location>
        <begin position="245"/>
        <end position="265"/>
    </location>
</feature>
<protein>
    <recommendedName>
        <fullName evidence="4">Glycosyltransferase RgtA/B/C/D-like domain-containing protein</fullName>
    </recommendedName>
</protein>
<dbReference type="EMBL" id="BAABHA010000002">
    <property type="protein sequence ID" value="GAA4377727.1"/>
    <property type="molecule type" value="Genomic_DNA"/>
</dbReference>
<name>A0ABP8IWY4_9BACT</name>
<feature type="transmembrane region" description="Helical" evidence="1">
    <location>
        <begin position="117"/>
        <end position="141"/>
    </location>
</feature>
<dbReference type="Proteomes" id="UP001500454">
    <property type="component" value="Unassembled WGS sequence"/>
</dbReference>
<evidence type="ECO:0000256" key="1">
    <source>
        <dbReference type="SAM" id="Phobius"/>
    </source>
</evidence>
<gene>
    <name evidence="2" type="ORF">GCM10023186_13160</name>
</gene>
<evidence type="ECO:0008006" key="4">
    <source>
        <dbReference type="Google" id="ProtNLM"/>
    </source>
</evidence>
<feature type="transmembrane region" description="Helical" evidence="1">
    <location>
        <begin position="205"/>
        <end position="233"/>
    </location>
</feature>
<keyword evidence="1" id="KW-0472">Membrane</keyword>
<feature type="transmembrane region" description="Helical" evidence="1">
    <location>
        <begin position="177"/>
        <end position="193"/>
    </location>
</feature>
<comment type="caution">
    <text evidence="2">The sequence shown here is derived from an EMBL/GenBank/DDBJ whole genome shotgun (WGS) entry which is preliminary data.</text>
</comment>
<feature type="transmembrane region" description="Helical" evidence="1">
    <location>
        <begin position="343"/>
        <end position="364"/>
    </location>
</feature>
<evidence type="ECO:0000313" key="3">
    <source>
        <dbReference type="Proteomes" id="UP001500454"/>
    </source>
</evidence>
<reference evidence="3" key="1">
    <citation type="journal article" date="2019" name="Int. J. Syst. Evol. Microbiol.">
        <title>The Global Catalogue of Microorganisms (GCM) 10K type strain sequencing project: providing services to taxonomists for standard genome sequencing and annotation.</title>
        <authorList>
            <consortium name="The Broad Institute Genomics Platform"/>
            <consortium name="The Broad Institute Genome Sequencing Center for Infectious Disease"/>
            <person name="Wu L."/>
            <person name="Ma J."/>
        </authorList>
    </citation>
    <scope>NUCLEOTIDE SEQUENCE [LARGE SCALE GENOMIC DNA]</scope>
    <source>
        <strain evidence="3">JCM 17924</strain>
    </source>
</reference>
<evidence type="ECO:0000313" key="2">
    <source>
        <dbReference type="EMBL" id="GAA4377727.1"/>
    </source>
</evidence>
<feature type="transmembrane region" description="Helical" evidence="1">
    <location>
        <begin position="370"/>
        <end position="387"/>
    </location>
</feature>
<keyword evidence="1" id="KW-1133">Transmembrane helix</keyword>